<feature type="region of interest" description="Disordered" evidence="1">
    <location>
        <begin position="14"/>
        <end position="37"/>
    </location>
</feature>
<accession>A0AAV4MWH5</accession>
<organism evidence="2 3">
    <name type="scientific">Caerostris darwini</name>
    <dbReference type="NCBI Taxonomy" id="1538125"/>
    <lineage>
        <taxon>Eukaryota</taxon>
        <taxon>Metazoa</taxon>
        <taxon>Ecdysozoa</taxon>
        <taxon>Arthropoda</taxon>
        <taxon>Chelicerata</taxon>
        <taxon>Arachnida</taxon>
        <taxon>Araneae</taxon>
        <taxon>Araneomorphae</taxon>
        <taxon>Entelegynae</taxon>
        <taxon>Araneoidea</taxon>
        <taxon>Araneidae</taxon>
        <taxon>Caerostris</taxon>
    </lineage>
</organism>
<dbReference type="EMBL" id="BPLQ01000844">
    <property type="protein sequence ID" value="GIX75716.1"/>
    <property type="molecule type" value="Genomic_DNA"/>
</dbReference>
<evidence type="ECO:0000256" key="1">
    <source>
        <dbReference type="SAM" id="MobiDB-lite"/>
    </source>
</evidence>
<dbReference type="Proteomes" id="UP001054837">
    <property type="component" value="Unassembled WGS sequence"/>
</dbReference>
<comment type="caution">
    <text evidence="2">The sequence shown here is derived from an EMBL/GenBank/DDBJ whole genome shotgun (WGS) entry which is preliminary data.</text>
</comment>
<name>A0AAV4MWH5_9ARAC</name>
<keyword evidence="3" id="KW-1185">Reference proteome</keyword>
<evidence type="ECO:0000313" key="2">
    <source>
        <dbReference type="EMBL" id="GIX75716.1"/>
    </source>
</evidence>
<reference evidence="2 3" key="1">
    <citation type="submission" date="2021-06" db="EMBL/GenBank/DDBJ databases">
        <title>Caerostris darwini draft genome.</title>
        <authorList>
            <person name="Kono N."/>
            <person name="Arakawa K."/>
        </authorList>
    </citation>
    <scope>NUCLEOTIDE SEQUENCE [LARGE SCALE GENOMIC DNA]</scope>
</reference>
<protein>
    <submittedName>
        <fullName evidence="2">Uncharacterized protein</fullName>
    </submittedName>
</protein>
<dbReference type="AlphaFoldDB" id="A0AAV4MWH5"/>
<proteinExistence type="predicted"/>
<sequence>MPFSRALDVEWRNVNGPNAGAPSASTREGGLLGDGPLQKGVRKVETYAPEGRGHINHPTKVILGYRERKISPSIEPHSFLSSTKGRHELTGN</sequence>
<gene>
    <name evidence="2" type="ORF">CDAR_378741</name>
</gene>
<evidence type="ECO:0000313" key="3">
    <source>
        <dbReference type="Proteomes" id="UP001054837"/>
    </source>
</evidence>